<gene>
    <name evidence="1" type="ORF">BDY19DRAFT_1042168</name>
</gene>
<evidence type="ECO:0000313" key="1">
    <source>
        <dbReference type="EMBL" id="KAI0087692.1"/>
    </source>
</evidence>
<accession>A0ACB8U025</accession>
<dbReference type="Proteomes" id="UP001055072">
    <property type="component" value="Unassembled WGS sequence"/>
</dbReference>
<comment type="caution">
    <text evidence="1">The sequence shown here is derived from an EMBL/GenBank/DDBJ whole genome shotgun (WGS) entry which is preliminary data.</text>
</comment>
<sequence length="476" mass="50888">MFPKSLFALVPLVPTVLGAVASPFAPAALTPLSSSTNYTGQSNGTLAKANVVPGKVFDRFIQIWLENTNYEDAASTKTFQSLKEQGIQLSQYHAVTHPSEPNYAAAAGGDFWALADDNYYNIPANVSTVVDLLESKNISWASYQENLPTDGFEGFNFSSTNYLNASAPAYTYYVRKHNPTILYDSVASVPSRLARHRNFNNLAADINASVIPQWVFITPNMVNDGHDTSVDFIASWLDYFLPTLLNNTAFNDNRTLILLTFDENENYAVQNRIFTLLLGGAVPSHLKNTTDDTFYTHFSTLSTVQSNWGLPSLGRQDANATVSNVFSLVANVTGYTNNNLTGSSNASIDAFPLTNLTGVYAGPLNAQKYVPFLAPELSAKGAGNGSVFVAASGVNLNLNLTSAPRPVNLTALNQTVPAAGPRANGTDSGSSGSSSNSSGGSSGGKSSERFLEFGVDGLVEWFVGVGVVAQHIVQIN</sequence>
<name>A0ACB8U025_9APHY</name>
<protein>
    <submittedName>
        <fullName evidence="1">Phosphoesterase family-domain-containing protein</fullName>
    </submittedName>
</protein>
<keyword evidence="2" id="KW-1185">Reference proteome</keyword>
<evidence type="ECO:0000313" key="2">
    <source>
        <dbReference type="Proteomes" id="UP001055072"/>
    </source>
</evidence>
<proteinExistence type="predicted"/>
<organism evidence="1 2">
    <name type="scientific">Irpex rosettiformis</name>
    <dbReference type="NCBI Taxonomy" id="378272"/>
    <lineage>
        <taxon>Eukaryota</taxon>
        <taxon>Fungi</taxon>
        <taxon>Dikarya</taxon>
        <taxon>Basidiomycota</taxon>
        <taxon>Agaricomycotina</taxon>
        <taxon>Agaricomycetes</taxon>
        <taxon>Polyporales</taxon>
        <taxon>Irpicaceae</taxon>
        <taxon>Irpex</taxon>
    </lineage>
</organism>
<dbReference type="EMBL" id="MU274916">
    <property type="protein sequence ID" value="KAI0087692.1"/>
    <property type="molecule type" value="Genomic_DNA"/>
</dbReference>
<reference evidence="1" key="1">
    <citation type="journal article" date="2021" name="Environ. Microbiol.">
        <title>Gene family expansions and transcriptome signatures uncover fungal adaptations to wood decay.</title>
        <authorList>
            <person name="Hage H."/>
            <person name="Miyauchi S."/>
            <person name="Viragh M."/>
            <person name="Drula E."/>
            <person name="Min B."/>
            <person name="Chaduli D."/>
            <person name="Navarro D."/>
            <person name="Favel A."/>
            <person name="Norest M."/>
            <person name="Lesage-Meessen L."/>
            <person name="Balint B."/>
            <person name="Merenyi Z."/>
            <person name="de Eugenio L."/>
            <person name="Morin E."/>
            <person name="Martinez A.T."/>
            <person name="Baldrian P."/>
            <person name="Stursova M."/>
            <person name="Martinez M.J."/>
            <person name="Novotny C."/>
            <person name="Magnuson J.K."/>
            <person name="Spatafora J.W."/>
            <person name="Maurice S."/>
            <person name="Pangilinan J."/>
            <person name="Andreopoulos W."/>
            <person name="LaButti K."/>
            <person name="Hundley H."/>
            <person name="Na H."/>
            <person name="Kuo A."/>
            <person name="Barry K."/>
            <person name="Lipzen A."/>
            <person name="Henrissat B."/>
            <person name="Riley R."/>
            <person name="Ahrendt S."/>
            <person name="Nagy L.G."/>
            <person name="Grigoriev I.V."/>
            <person name="Martin F."/>
            <person name="Rosso M.N."/>
        </authorList>
    </citation>
    <scope>NUCLEOTIDE SEQUENCE</scope>
    <source>
        <strain evidence="1">CBS 384.51</strain>
    </source>
</reference>